<evidence type="ECO:0008006" key="4">
    <source>
        <dbReference type="Google" id="ProtNLM"/>
    </source>
</evidence>
<dbReference type="EMBL" id="KQ248949">
    <property type="protein sequence ID" value="KNC71357.1"/>
    <property type="molecule type" value="Genomic_DNA"/>
</dbReference>
<dbReference type="Proteomes" id="UP000054560">
    <property type="component" value="Unassembled WGS sequence"/>
</dbReference>
<name>A0A0L0F3U3_9EUKA</name>
<proteinExistence type="predicted"/>
<feature type="coiled-coil region" evidence="1">
    <location>
        <begin position="27"/>
        <end position="72"/>
    </location>
</feature>
<evidence type="ECO:0000313" key="3">
    <source>
        <dbReference type="Proteomes" id="UP000054560"/>
    </source>
</evidence>
<keyword evidence="1" id="KW-0175">Coiled coil</keyword>
<reference evidence="2 3" key="1">
    <citation type="submission" date="2011-02" db="EMBL/GenBank/DDBJ databases">
        <title>The Genome Sequence of Sphaeroforma arctica JP610.</title>
        <authorList>
            <consortium name="The Broad Institute Genome Sequencing Platform"/>
            <person name="Russ C."/>
            <person name="Cuomo C."/>
            <person name="Young S.K."/>
            <person name="Zeng Q."/>
            <person name="Gargeya S."/>
            <person name="Alvarado L."/>
            <person name="Berlin A."/>
            <person name="Chapman S.B."/>
            <person name="Chen Z."/>
            <person name="Freedman E."/>
            <person name="Gellesch M."/>
            <person name="Goldberg J."/>
            <person name="Griggs A."/>
            <person name="Gujja S."/>
            <person name="Heilman E."/>
            <person name="Heiman D."/>
            <person name="Howarth C."/>
            <person name="Mehta T."/>
            <person name="Neiman D."/>
            <person name="Pearson M."/>
            <person name="Roberts A."/>
            <person name="Saif S."/>
            <person name="Shea T."/>
            <person name="Shenoy N."/>
            <person name="Sisk P."/>
            <person name="Stolte C."/>
            <person name="Sykes S."/>
            <person name="White J."/>
            <person name="Yandava C."/>
            <person name="Burger G."/>
            <person name="Gray M.W."/>
            <person name="Holland P.W.H."/>
            <person name="King N."/>
            <person name="Lang F.B.F."/>
            <person name="Roger A.J."/>
            <person name="Ruiz-Trillo I."/>
            <person name="Haas B."/>
            <person name="Nusbaum C."/>
            <person name="Birren B."/>
        </authorList>
    </citation>
    <scope>NUCLEOTIDE SEQUENCE [LARGE SCALE GENOMIC DNA]</scope>
    <source>
        <strain evidence="2 3">JP610</strain>
    </source>
</reference>
<protein>
    <recommendedName>
        <fullName evidence="4">NUDE domain-containing protein</fullName>
    </recommendedName>
</protein>
<keyword evidence="3" id="KW-1185">Reference proteome</keyword>
<accession>A0A0L0F3U3</accession>
<dbReference type="GeneID" id="25916612"/>
<sequence>MTEVNDDLLPTTFSTVEDAVRYWKGLHDEVESEYAEYKETSAEYEHELEIEMRQLEDKLKEAHRIRQKELNEAEKLR</sequence>
<dbReference type="AlphaFoldDB" id="A0A0L0F3U3"/>
<evidence type="ECO:0000256" key="1">
    <source>
        <dbReference type="SAM" id="Coils"/>
    </source>
</evidence>
<dbReference type="RefSeq" id="XP_014145259.1">
    <property type="nucleotide sequence ID" value="XM_014289784.1"/>
</dbReference>
<evidence type="ECO:0000313" key="2">
    <source>
        <dbReference type="EMBL" id="KNC71357.1"/>
    </source>
</evidence>
<gene>
    <name evidence="2" type="ORF">SARC_16108</name>
</gene>
<feature type="non-terminal residue" evidence="2">
    <location>
        <position position="77"/>
    </location>
</feature>
<organism evidence="2 3">
    <name type="scientific">Sphaeroforma arctica JP610</name>
    <dbReference type="NCBI Taxonomy" id="667725"/>
    <lineage>
        <taxon>Eukaryota</taxon>
        <taxon>Ichthyosporea</taxon>
        <taxon>Ichthyophonida</taxon>
        <taxon>Sphaeroforma</taxon>
    </lineage>
</organism>